<reference evidence="2 3" key="1">
    <citation type="submission" date="2018-11" db="EMBL/GenBank/DDBJ databases">
        <authorList>
            <person name="Li F."/>
        </authorList>
    </citation>
    <scope>NUCLEOTIDE SEQUENCE [LARGE SCALE GENOMIC DNA]</scope>
    <source>
        <strain evidence="2 3">YS17T</strain>
    </source>
</reference>
<organism evidence="2 3">
    <name type="scientific">Aeromicrobium camelliae</name>
    <dbReference type="NCBI Taxonomy" id="1538144"/>
    <lineage>
        <taxon>Bacteria</taxon>
        <taxon>Bacillati</taxon>
        <taxon>Actinomycetota</taxon>
        <taxon>Actinomycetes</taxon>
        <taxon>Propionibacteriales</taxon>
        <taxon>Nocardioidaceae</taxon>
        <taxon>Aeromicrobium</taxon>
    </lineage>
</organism>
<dbReference type="GO" id="GO:0046047">
    <property type="term" value="P:TTP catabolic process"/>
    <property type="evidence" value="ECO:0007669"/>
    <property type="project" value="TreeGrafter"/>
</dbReference>
<dbReference type="CDD" id="cd11528">
    <property type="entry name" value="NTP-PPase_MazG_Nterm"/>
    <property type="match status" value="1"/>
</dbReference>
<evidence type="ECO:0000313" key="2">
    <source>
        <dbReference type="EMBL" id="RQN10105.1"/>
    </source>
</evidence>
<comment type="caution">
    <text evidence="2">The sequence shown here is derived from an EMBL/GenBank/DDBJ whole genome shotgun (WGS) entry which is preliminary data.</text>
</comment>
<dbReference type="GO" id="GO:0046052">
    <property type="term" value="P:UTP catabolic process"/>
    <property type="evidence" value="ECO:0007669"/>
    <property type="project" value="TreeGrafter"/>
</dbReference>
<dbReference type="InterPro" id="IPR004518">
    <property type="entry name" value="MazG-like_dom"/>
</dbReference>
<dbReference type="GO" id="GO:0006950">
    <property type="term" value="P:response to stress"/>
    <property type="evidence" value="ECO:0007669"/>
    <property type="project" value="UniProtKB-ARBA"/>
</dbReference>
<sequence length="191" mass="21088">MSDSLRELVEVMARLRAECPWTREQTHESLRRYLIEEAYETLEALDAGDSDHLREELGDLLMQVVFHAEIAASDGEGWGIDEVAAGIRDKLVHRNPHVFGDVTVSSAAEVDANWQRLKAEKKQRTHPIEGIPSELPALMYADKVLDRVASQPAQSDDIGDRLLALVAEAKAQGVDAEAALKSAARRHADQG</sequence>
<dbReference type="PANTHER" id="PTHR30522:SF0">
    <property type="entry name" value="NUCLEOSIDE TRIPHOSPHATE PYROPHOSPHOHYDROLASE"/>
    <property type="match status" value="1"/>
</dbReference>
<dbReference type="GO" id="GO:0047429">
    <property type="term" value="F:nucleoside triphosphate diphosphatase activity"/>
    <property type="evidence" value="ECO:0007669"/>
    <property type="project" value="TreeGrafter"/>
</dbReference>
<evidence type="ECO:0000313" key="3">
    <source>
        <dbReference type="Proteomes" id="UP000275225"/>
    </source>
</evidence>
<dbReference type="GO" id="GO:0046076">
    <property type="term" value="P:dTTP catabolic process"/>
    <property type="evidence" value="ECO:0007669"/>
    <property type="project" value="TreeGrafter"/>
</dbReference>
<dbReference type="GO" id="GO:0046061">
    <property type="term" value="P:dATP catabolic process"/>
    <property type="evidence" value="ECO:0007669"/>
    <property type="project" value="TreeGrafter"/>
</dbReference>
<protein>
    <submittedName>
        <fullName evidence="2">MazG family protein</fullName>
    </submittedName>
</protein>
<dbReference type="AlphaFoldDB" id="A0A3N6X7U6"/>
<dbReference type="InterPro" id="IPR048015">
    <property type="entry name" value="NTP-PPase_MazG-like_N"/>
</dbReference>
<dbReference type="Proteomes" id="UP000275225">
    <property type="component" value="Unassembled WGS sequence"/>
</dbReference>
<dbReference type="NCBIfam" id="TIGR00444">
    <property type="entry name" value="mazG"/>
    <property type="match status" value="1"/>
</dbReference>
<evidence type="ECO:0000259" key="1">
    <source>
        <dbReference type="Pfam" id="PF03819"/>
    </source>
</evidence>
<dbReference type="Gene3D" id="1.10.287.1080">
    <property type="entry name" value="MazG-like"/>
    <property type="match status" value="1"/>
</dbReference>
<keyword evidence="3" id="KW-1185">Reference proteome</keyword>
<dbReference type="EMBL" id="RQJX01000001">
    <property type="protein sequence ID" value="RQN10105.1"/>
    <property type="molecule type" value="Genomic_DNA"/>
</dbReference>
<accession>A0A3N6X7U6</accession>
<dbReference type="FunFam" id="1.10.287.1080:FF:000001">
    <property type="entry name" value="Nucleoside triphosphate pyrophosphohydrolase"/>
    <property type="match status" value="1"/>
</dbReference>
<dbReference type="GO" id="GO:0006203">
    <property type="term" value="P:dGTP catabolic process"/>
    <property type="evidence" value="ECO:0007669"/>
    <property type="project" value="TreeGrafter"/>
</dbReference>
<dbReference type="OrthoDB" id="9808939at2"/>
<dbReference type="RefSeq" id="WP_124235301.1">
    <property type="nucleotide sequence ID" value="NZ_JBHUFI010000007.1"/>
</dbReference>
<dbReference type="PANTHER" id="PTHR30522">
    <property type="entry name" value="NUCLEOSIDE TRIPHOSPHATE PYROPHOSPHOHYDROLASE"/>
    <property type="match status" value="1"/>
</dbReference>
<gene>
    <name evidence="2" type="ORF">EHW97_01010</name>
</gene>
<feature type="domain" description="NTP pyrophosphohydrolase MazG-like" evidence="1">
    <location>
        <begin position="25"/>
        <end position="99"/>
    </location>
</feature>
<name>A0A3N6X7U6_9ACTN</name>
<dbReference type="SUPFAM" id="SSF101386">
    <property type="entry name" value="all-alpha NTP pyrophosphatases"/>
    <property type="match status" value="1"/>
</dbReference>
<proteinExistence type="predicted"/>
<dbReference type="GO" id="GO:0046081">
    <property type="term" value="P:dUTP catabolic process"/>
    <property type="evidence" value="ECO:0007669"/>
    <property type="project" value="TreeGrafter"/>
</dbReference>
<dbReference type="Pfam" id="PF03819">
    <property type="entry name" value="MazG"/>
    <property type="match status" value="1"/>
</dbReference>
<dbReference type="InterPro" id="IPR011551">
    <property type="entry name" value="NTP_PyrPHydrolase_MazG"/>
</dbReference>